<evidence type="ECO:0000256" key="3">
    <source>
        <dbReference type="ARBA" id="ARBA00022630"/>
    </source>
</evidence>
<dbReference type="InterPro" id="IPR005025">
    <property type="entry name" value="FMN_Rdtase-like_dom"/>
</dbReference>
<dbReference type="RefSeq" id="WP_274925433.1">
    <property type="nucleotide sequence ID" value="NZ_JAKELO010000002.1"/>
</dbReference>
<gene>
    <name evidence="7" type="ORF">L0665_09405</name>
</gene>
<evidence type="ECO:0000313" key="7">
    <source>
        <dbReference type="EMBL" id="MDE4908822.1"/>
    </source>
</evidence>
<keyword evidence="3" id="KW-0285">Flavoprotein</keyword>
<keyword evidence="4" id="KW-0288">FMN</keyword>
<dbReference type="PANTHER" id="PTHR43278:SF4">
    <property type="entry name" value="NAD(P)H-DEPENDENT FMN-CONTAINING OXIDOREDUCTASE YWQN-RELATED"/>
    <property type="match status" value="1"/>
</dbReference>
<comment type="cofactor">
    <cofactor evidence="2">
        <name>[4Fe-4S] cluster</name>
        <dbReference type="ChEBI" id="CHEBI:49883"/>
    </cofactor>
</comment>
<comment type="similarity">
    <text evidence="5">Belongs to the SsuE family. Isf subfamily.</text>
</comment>
<sequence>MKIIGISGSPRAGGNTDTLLRELLAGAAMEGAETEMVHLRDYAIHSCIGCERCRKDLTCTRFMDGMHLLYPKIEAADGLIIGSPTYNYNITTEMKAFIDRLYPYYRFSAERPGPYSSFFQGLGRKVLVFSIAEQKKPEERGFAIEAMQRPLEALGFVVTDTLPAEGYFKKSAVAGDSAVQEKARDVGRRFARGLI</sequence>
<proteinExistence type="inferred from homology"/>
<protein>
    <submittedName>
        <fullName evidence="7">Flavodoxin family protein</fullName>
    </submittedName>
</protein>
<organism evidence="7 8">
    <name type="scientific">Methanogenium marinum</name>
    <dbReference type="NCBI Taxonomy" id="348610"/>
    <lineage>
        <taxon>Archaea</taxon>
        <taxon>Methanobacteriati</taxon>
        <taxon>Methanobacteriota</taxon>
        <taxon>Stenosarchaea group</taxon>
        <taxon>Methanomicrobia</taxon>
        <taxon>Methanomicrobiales</taxon>
        <taxon>Methanomicrobiaceae</taxon>
        <taxon>Methanogenium</taxon>
    </lineage>
</organism>
<dbReference type="SUPFAM" id="SSF52218">
    <property type="entry name" value="Flavoproteins"/>
    <property type="match status" value="1"/>
</dbReference>
<evidence type="ECO:0000256" key="2">
    <source>
        <dbReference type="ARBA" id="ARBA00001966"/>
    </source>
</evidence>
<dbReference type="EMBL" id="JAKELO010000002">
    <property type="protein sequence ID" value="MDE4908822.1"/>
    <property type="molecule type" value="Genomic_DNA"/>
</dbReference>
<evidence type="ECO:0000256" key="4">
    <source>
        <dbReference type="ARBA" id="ARBA00022643"/>
    </source>
</evidence>
<dbReference type="InterPro" id="IPR051796">
    <property type="entry name" value="ISF_SsuE-like"/>
</dbReference>
<reference evidence="7" key="1">
    <citation type="submission" date="2022-01" db="EMBL/GenBank/DDBJ databases">
        <title>Draft genome of Methanogenium marinum DSM 15558.</title>
        <authorList>
            <person name="Chen S.-C."/>
            <person name="You Y.-T."/>
        </authorList>
    </citation>
    <scope>NUCLEOTIDE SEQUENCE</scope>
    <source>
        <strain evidence="7">DSM 15558</strain>
    </source>
</reference>
<dbReference type="Gene3D" id="3.40.50.360">
    <property type="match status" value="1"/>
</dbReference>
<evidence type="ECO:0000256" key="1">
    <source>
        <dbReference type="ARBA" id="ARBA00001917"/>
    </source>
</evidence>
<comment type="cofactor">
    <cofactor evidence="1">
        <name>FMN</name>
        <dbReference type="ChEBI" id="CHEBI:58210"/>
    </cofactor>
</comment>
<feature type="domain" description="NADPH-dependent FMN reductase-like" evidence="6">
    <location>
        <begin position="1"/>
        <end position="102"/>
    </location>
</feature>
<evidence type="ECO:0000256" key="5">
    <source>
        <dbReference type="ARBA" id="ARBA00038292"/>
    </source>
</evidence>
<dbReference type="GO" id="GO:0016491">
    <property type="term" value="F:oxidoreductase activity"/>
    <property type="evidence" value="ECO:0007669"/>
    <property type="project" value="InterPro"/>
</dbReference>
<comment type="caution">
    <text evidence="7">The sequence shown here is derived from an EMBL/GenBank/DDBJ whole genome shotgun (WGS) entry which is preliminary data.</text>
</comment>
<dbReference type="Pfam" id="PF03358">
    <property type="entry name" value="FMN_red"/>
    <property type="match status" value="1"/>
</dbReference>
<evidence type="ECO:0000313" key="8">
    <source>
        <dbReference type="Proteomes" id="UP001143747"/>
    </source>
</evidence>
<evidence type="ECO:0000259" key="6">
    <source>
        <dbReference type="Pfam" id="PF03358"/>
    </source>
</evidence>
<name>A0A9Q4KU25_9EURY</name>
<dbReference type="AlphaFoldDB" id="A0A9Q4KU25"/>
<dbReference type="InterPro" id="IPR029039">
    <property type="entry name" value="Flavoprotein-like_sf"/>
</dbReference>
<keyword evidence="8" id="KW-1185">Reference proteome</keyword>
<dbReference type="Proteomes" id="UP001143747">
    <property type="component" value="Unassembled WGS sequence"/>
</dbReference>
<accession>A0A9Q4KU25</accession>
<dbReference type="PANTHER" id="PTHR43278">
    <property type="entry name" value="NAD(P)H-DEPENDENT FMN-CONTAINING OXIDOREDUCTASE YWQN-RELATED"/>
    <property type="match status" value="1"/>
</dbReference>